<evidence type="ECO:0000313" key="4">
    <source>
        <dbReference type="Proteomes" id="UP000009192"/>
    </source>
</evidence>
<proteinExistence type="predicted"/>
<feature type="chain" id="PRO_5002814589" evidence="2">
    <location>
        <begin position="24"/>
        <end position="314"/>
    </location>
</feature>
<feature type="signal peptide" evidence="2">
    <location>
        <begin position="1"/>
        <end position="23"/>
    </location>
</feature>
<protein>
    <submittedName>
        <fullName evidence="3">Uncharacterized protein</fullName>
    </submittedName>
</protein>
<dbReference type="EMBL" id="CH933809">
    <property type="protein sequence ID" value="EDW18390.1"/>
    <property type="molecule type" value="Genomic_DNA"/>
</dbReference>
<dbReference type="KEGG" id="dmo:Dmoj_GI12113"/>
<accession>B4KVE7</accession>
<dbReference type="eggNOG" id="ENOG502S9HT">
    <property type="taxonomic scope" value="Eukaryota"/>
</dbReference>
<feature type="region of interest" description="Disordered" evidence="1">
    <location>
        <begin position="75"/>
        <end position="117"/>
    </location>
</feature>
<evidence type="ECO:0000256" key="1">
    <source>
        <dbReference type="SAM" id="MobiDB-lite"/>
    </source>
</evidence>
<reference evidence="3 4" key="1">
    <citation type="journal article" date="2007" name="Nature">
        <title>Evolution of genes and genomes on the Drosophila phylogeny.</title>
        <authorList>
            <consortium name="Drosophila 12 Genomes Consortium"/>
            <person name="Clark A.G."/>
            <person name="Eisen M.B."/>
            <person name="Smith D.R."/>
            <person name="Bergman C.M."/>
            <person name="Oliver B."/>
            <person name="Markow T.A."/>
            <person name="Kaufman T.C."/>
            <person name="Kellis M."/>
            <person name="Gelbart W."/>
            <person name="Iyer V.N."/>
            <person name="Pollard D.A."/>
            <person name="Sackton T.B."/>
            <person name="Larracuente A.M."/>
            <person name="Singh N.D."/>
            <person name="Abad J.P."/>
            <person name="Abt D.N."/>
            <person name="Adryan B."/>
            <person name="Aguade M."/>
            <person name="Akashi H."/>
            <person name="Anderson W.W."/>
            <person name="Aquadro C.F."/>
            <person name="Ardell D.H."/>
            <person name="Arguello R."/>
            <person name="Artieri C.G."/>
            <person name="Barbash D.A."/>
            <person name="Barker D."/>
            <person name="Barsanti P."/>
            <person name="Batterham P."/>
            <person name="Batzoglou S."/>
            <person name="Begun D."/>
            <person name="Bhutkar A."/>
            <person name="Blanco E."/>
            <person name="Bosak S.A."/>
            <person name="Bradley R.K."/>
            <person name="Brand A.D."/>
            <person name="Brent M.R."/>
            <person name="Brooks A.N."/>
            <person name="Brown R.H."/>
            <person name="Butlin R.K."/>
            <person name="Caggese C."/>
            <person name="Calvi B.R."/>
            <person name="Bernardo de Carvalho A."/>
            <person name="Caspi A."/>
            <person name="Castrezana S."/>
            <person name="Celniker S.E."/>
            <person name="Chang J.L."/>
            <person name="Chapple C."/>
            <person name="Chatterji S."/>
            <person name="Chinwalla A."/>
            <person name="Civetta A."/>
            <person name="Clifton S.W."/>
            <person name="Comeron J.M."/>
            <person name="Costello J.C."/>
            <person name="Coyne J.A."/>
            <person name="Daub J."/>
            <person name="David R.G."/>
            <person name="Delcher A.L."/>
            <person name="Delehaunty K."/>
            <person name="Do C.B."/>
            <person name="Ebling H."/>
            <person name="Edwards K."/>
            <person name="Eickbush T."/>
            <person name="Evans J.D."/>
            <person name="Filipski A."/>
            <person name="Findeiss S."/>
            <person name="Freyhult E."/>
            <person name="Fulton L."/>
            <person name="Fulton R."/>
            <person name="Garcia A.C."/>
            <person name="Gardiner A."/>
            <person name="Garfield D.A."/>
            <person name="Garvin B.E."/>
            <person name="Gibson G."/>
            <person name="Gilbert D."/>
            <person name="Gnerre S."/>
            <person name="Godfrey J."/>
            <person name="Good R."/>
            <person name="Gotea V."/>
            <person name="Gravely B."/>
            <person name="Greenberg A.J."/>
            <person name="Griffiths-Jones S."/>
            <person name="Gross S."/>
            <person name="Guigo R."/>
            <person name="Gustafson E.A."/>
            <person name="Haerty W."/>
            <person name="Hahn M.W."/>
            <person name="Halligan D.L."/>
            <person name="Halpern A.L."/>
            <person name="Halter G.M."/>
            <person name="Han M.V."/>
            <person name="Heger A."/>
            <person name="Hillier L."/>
            <person name="Hinrichs A.S."/>
            <person name="Holmes I."/>
            <person name="Hoskins R.A."/>
            <person name="Hubisz M.J."/>
            <person name="Hultmark D."/>
            <person name="Huntley M.A."/>
            <person name="Jaffe D.B."/>
            <person name="Jagadeeshan S."/>
            <person name="Jeck W.R."/>
            <person name="Johnson J."/>
            <person name="Jones C.D."/>
            <person name="Jordan W.C."/>
            <person name="Karpen G.H."/>
            <person name="Kataoka E."/>
            <person name="Keightley P.D."/>
            <person name="Kheradpour P."/>
            <person name="Kirkness E.F."/>
            <person name="Koerich L.B."/>
            <person name="Kristiansen K."/>
            <person name="Kudrna D."/>
            <person name="Kulathinal R.J."/>
            <person name="Kumar S."/>
            <person name="Kwok R."/>
            <person name="Lander E."/>
            <person name="Langley C.H."/>
            <person name="Lapoint R."/>
            <person name="Lazzaro B.P."/>
            <person name="Lee S.J."/>
            <person name="Levesque L."/>
            <person name="Li R."/>
            <person name="Lin C.F."/>
            <person name="Lin M.F."/>
            <person name="Lindblad-Toh K."/>
            <person name="Llopart A."/>
            <person name="Long M."/>
            <person name="Low L."/>
            <person name="Lozovsky E."/>
            <person name="Lu J."/>
            <person name="Luo M."/>
            <person name="Machado C.A."/>
            <person name="Makalowski W."/>
            <person name="Marzo M."/>
            <person name="Matsuda M."/>
            <person name="Matzkin L."/>
            <person name="McAllister B."/>
            <person name="McBride C.S."/>
            <person name="McKernan B."/>
            <person name="McKernan K."/>
            <person name="Mendez-Lago M."/>
            <person name="Minx P."/>
            <person name="Mollenhauer M.U."/>
            <person name="Montooth K."/>
            <person name="Mount S.M."/>
            <person name="Mu X."/>
            <person name="Myers E."/>
            <person name="Negre B."/>
            <person name="Newfeld S."/>
            <person name="Nielsen R."/>
            <person name="Noor M.A."/>
            <person name="O'Grady P."/>
            <person name="Pachter L."/>
            <person name="Papaceit M."/>
            <person name="Parisi M.J."/>
            <person name="Parisi M."/>
            <person name="Parts L."/>
            <person name="Pedersen J.S."/>
            <person name="Pesole G."/>
            <person name="Phillippy A.M."/>
            <person name="Ponting C.P."/>
            <person name="Pop M."/>
            <person name="Porcelli D."/>
            <person name="Powell J.R."/>
            <person name="Prohaska S."/>
            <person name="Pruitt K."/>
            <person name="Puig M."/>
            <person name="Quesneville H."/>
            <person name="Ram K.R."/>
            <person name="Rand D."/>
            <person name="Rasmussen M.D."/>
            <person name="Reed L.K."/>
            <person name="Reenan R."/>
            <person name="Reily A."/>
            <person name="Remington K.A."/>
            <person name="Rieger T.T."/>
            <person name="Ritchie M.G."/>
            <person name="Robin C."/>
            <person name="Rogers Y.H."/>
            <person name="Rohde C."/>
            <person name="Rozas J."/>
            <person name="Rubenfield M.J."/>
            <person name="Ruiz A."/>
            <person name="Russo S."/>
            <person name="Salzberg S.L."/>
            <person name="Sanchez-Gracia A."/>
            <person name="Saranga D.J."/>
            <person name="Sato H."/>
            <person name="Schaeffer S.W."/>
            <person name="Schatz M.C."/>
            <person name="Schlenke T."/>
            <person name="Schwartz R."/>
            <person name="Segarra C."/>
            <person name="Singh R.S."/>
            <person name="Sirot L."/>
            <person name="Sirota M."/>
            <person name="Sisneros N.B."/>
            <person name="Smith C.D."/>
            <person name="Smith T.F."/>
            <person name="Spieth J."/>
            <person name="Stage D.E."/>
            <person name="Stark A."/>
            <person name="Stephan W."/>
            <person name="Strausberg R.L."/>
            <person name="Strempel S."/>
            <person name="Sturgill D."/>
            <person name="Sutton G."/>
            <person name="Sutton G.G."/>
            <person name="Tao W."/>
            <person name="Teichmann S."/>
            <person name="Tobari Y.N."/>
            <person name="Tomimura Y."/>
            <person name="Tsolas J.M."/>
            <person name="Valente V.L."/>
            <person name="Venter E."/>
            <person name="Venter J.C."/>
            <person name="Vicario S."/>
            <person name="Vieira F.G."/>
            <person name="Vilella A.J."/>
            <person name="Villasante A."/>
            <person name="Walenz B."/>
            <person name="Wang J."/>
            <person name="Wasserman M."/>
            <person name="Watts T."/>
            <person name="Wilson D."/>
            <person name="Wilson R.K."/>
            <person name="Wing R.A."/>
            <person name="Wolfner M.F."/>
            <person name="Wong A."/>
            <person name="Wong G.K."/>
            <person name="Wu C.I."/>
            <person name="Wu G."/>
            <person name="Yamamoto D."/>
            <person name="Yang H.P."/>
            <person name="Yang S.P."/>
            <person name="Yorke J.A."/>
            <person name="Yoshida K."/>
            <person name="Zdobnov E."/>
            <person name="Zhang P."/>
            <person name="Zhang Y."/>
            <person name="Zimin A.V."/>
            <person name="Baldwin J."/>
            <person name="Abdouelleil A."/>
            <person name="Abdulkadir J."/>
            <person name="Abebe A."/>
            <person name="Abera B."/>
            <person name="Abreu J."/>
            <person name="Acer S.C."/>
            <person name="Aftuck L."/>
            <person name="Alexander A."/>
            <person name="An P."/>
            <person name="Anderson E."/>
            <person name="Anderson S."/>
            <person name="Arachi H."/>
            <person name="Azer M."/>
            <person name="Bachantsang P."/>
            <person name="Barry A."/>
            <person name="Bayul T."/>
            <person name="Berlin A."/>
            <person name="Bessette D."/>
            <person name="Bloom T."/>
            <person name="Blye J."/>
            <person name="Boguslavskiy L."/>
            <person name="Bonnet C."/>
            <person name="Boukhgalter B."/>
            <person name="Bourzgui I."/>
            <person name="Brown A."/>
            <person name="Cahill P."/>
            <person name="Channer S."/>
            <person name="Cheshatsang Y."/>
            <person name="Chuda L."/>
            <person name="Citroen M."/>
            <person name="Collymore A."/>
            <person name="Cooke P."/>
            <person name="Costello M."/>
            <person name="D'Aco K."/>
            <person name="Daza R."/>
            <person name="De Haan G."/>
            <person name="DeGray S."/>
            <person name="DeMaso C."/>
            <person name="Dhargay N."/>
            <person name="Dooley K."/>
            <person name="Dooley E."/>
            <person name="Doricent M."/>
            <person name="Dorje P."/>
            <person name="Dorjee K."/>
            <person name="Dupes A."/>
            <person name="Elong R."/>
            <person name="Falk J."/>
            <person name="Farina A."/>
            <person name="Faro S."/>
            <person name="Ferguson D."/>
            <person name="Fisher S."/>
            <person name="Foley C.D."/>
            <person name="Franke A."/>
            <person name="Friedrich D."/>
            <person name="Gadbois L."/>
            <person name="Gearin G."/>
            <person name="Gearin C.R."/>
            <person name="Giannoukos G."/>
            <person name="Goode T."/>
            <person name="Graham J."/>
            <person name="Grandbois E."/>
            <person name="Grewal S."/>
            <person name="Gyaltsen K."/>
            <person name="Hafez N."/>
            <person name="Hagos B."/>
            <person name="Hall J."/>
            <person name="Henson C."/>
            <person name="Hollinger A."/>
            <person name="Honan T."/>
            <person name="Huard M.D."/>
            <person name="Hughes L."/>
            <person name="Hurhula B."/>
            <person name="Husby M.E."/>
            <person name="Kamat A."/>
            <person name="Kanga B."/>
            <person name="Kashin S."/>
            <person name="Khazanovich D."/>
            <person name="Kisner P."/>
            <person name="Lance K."/>
            <person name="Lara M."/>
            <person name="Lee W."/>
            <person name="Lennon N."/>
            <person name="Letendre F."/>
            <person name="LeVine R."/>
            <person name="Lipovsky A."/>
            <person name="Liu X."/>
            <person name="Liu J."/>
            <person name="Liu S."/>
            <person name="Lokyitsang T."/>
            <person name="Lokyitsang Y."/>
            <person name="Lubonja R."/>
            <person name="Lui A."/>
            <person name="MacDonald P."/>
            <person name="Magnisalis V."/>
            <person name="Maru K."/>
            <person name="Matthews C."/>
            <person name="McCusker W."/>
            <person name="McDonough S."/>
            <person name="Mehta T."/>
            <person name="Meldrim J."/>
            <person name="Meneus L."/>
            <person name="Mihai O."/>
            <person name="Mihalev A."/>
            <person name="Mihova T."/>
            <person name="Mittelman R."/>
            <person name="Mlenga V."/>
            <person name="Montmayeur A."/>
            <person name="Mulrain L."/>
            <person name="Navidi A."/>
            <person name="Naylor J."/>
            <person name="Negash T."/>
            <person name="Nguyen T."/>
            <person name="Nguyen N."/>
            <person name="Nicol R."/>
            <person name="Norbu C."/>
            <person name="Norbu N."/>
            <person name="Novod N."/>
            <person name="O'Neill B."/>
            <person name="Osman S."/>
            <person name="Markiewicz E."/>
            <person name="Oyono O.L."/>
            <person name="Patti C."/>
            <person name="Phunkhang P."/>
            <person name="Pierre F."/>
            <person name="Priest M."/>
            <person name="Raghuraman S."/>
            <person name="Rege F."/>
            <person name="Reyes R."/>
            <person name="Rise C."/>
            <person name="Rogov P."/>
            <person name="Ross K."/>
            <person name="Ryan E."/>
            <person name="Settipalli S."/>
            <person name="Shea T."/>
            <person name="Sherpa N."/>
            <person name="Shi L."/>
            <person name="Shih D."/>
            <person name="Sparrow T."/>
            <person name="Spaulding J."/>
            <person name="Stalker J."/>
            <person name="Stange-Thomann N."/>
            <person name="Stavropoulos S."/>
            <person name="Stone C."/>
            <person name="Strader C."/>
            <person name="Tesfaye S."/>
            <person name="Thomson T."/>
            <person name="Thoulutsang Y."/>
            <person name="Thoulutsang D."/>
            <person name="Topham K."/>
            <person name="Topping I."/>
            <person name="Tsamla T."/>
            <person name="Vassiliev H."/>
            <person name="Vo A."/>
            <person name="Wangchuk T."/>
            <person name="Wangdi T."/>
            <person name="Weiand M."/>
            <person name="Wilkinson J."/>
            <person name="Wilson A."/>
            <person name="Yadav S."/>
            <person name="Young G."/>
            <person name="Yu Q."/>
            <person name="Zembek L."/>
            <person name="Zhong D."/>
            <person name="Zimmer A."/>
            <person name="Zwirko Z."/>
            <person name="Jaffe D.B."/>
            <person name="Alvarez P."/>
            <person name="Brockman W."/>
            <person name="Butler J."/>
            <person name="Chin C."/>
            <person name="Gnerre S."/>
            <person name="Grabherr M."/>
            <person name="Kleber M."/>
            <person name="Mauceli E."/>
            <person name="MacCallum I."/>
        </authorList>
    </citation>
    <scope>NUCLEOTIDE SEQUENCE [LARGE SCALE GENOMIC DNA]</scope>
    <source>
        <strain evidence="4">Tucson 15081-1352.22</strain>
    </source>
</reference>
<feature type="region of interest" description="Disordered" evidence="1">
    <location>
        <begin position="162"/>
        <end position="194"/>
    </location>
</feature>
<name>B4KVE7_DROMO</name>
<dbReference type="InParanoid" id="B4KVE7"/>
<feature type="compositionally biased region" description="Acidic residues" evidence="1">
    <location>
        <begin position="81"/>
        <end position="102"/>
    </location>
</feature>
<gene>
    <name evidence="3" type="primary">Dmoj\GI12113</name>
    <name evidence="3" type="ORF">Dmoj_GI12113</name>
</gene>
<evidence type="ECO:0000256" key="2">
    <source>
        <dbReference type="SAM" id="SignalP"/>
    </source>
</evidence>
<dbReference type="OMA" id="GQMFGIN"/>
<keyword evidence="4" id="KW-1185">Reference proteome</keyword>
<evidence type="ECO:0000313" key="3">
    <source>
        <dbReference type="EMBL" id="EDW18390.1"/>
    </source>
</evidence>
<organism evidence="3 4">
    <name type="scientific">Drosophila mojavensis</name>
    <name type="common">Fruit fly</name>
    <dbReference type="NCBI Taxonomy" id="7230"/>
    <lineage>
        <taxon>Eukaryota</taxon>
        <taxon>Metazoa</taxon>
        <taxon>Ecdysozoa</taxon>
        <taxon>Arthropoda</taxon>
        <taxon>Hexapoda</taxon>
        <taxon>Insecta</taxon>
        <taxon>Pterygota</taxon>
        <taxon>Neoptera</taxon>
        <taxon>Endopterygota</taxon>
        <taxon>Diptera</taxon>
        <taxon>Brachycera</taxon>
        <taxon>Muscomorpha</taxon>
        <taxon>Ephydroidea</taxon>
        <taxon>Drosophilidae</taxon>
        <taxon>Drosophila</taxon>
    </lineage>
</organism>
<sequence length="314" mass="35347">MARSWLPFLFLLLLSVSEPTAKANVVDDGLRLAGQMFGINTAADVANLVAKAFSRVSTRKKPDVMSVLQQGIESQRQQQLEQEEEQQQQEEYNAEQETEQENAQESPPVDSDTRRRPMQLNTVQMLTNMMRMIGFDPRKLGALALNAIVMIAQAIGSTIMQATRGGSGDNPNTGPEALYEPNEHQPRSLSPGSPIDWFLKRPGAHTQRMLRRIMDRQLPEHIVDMIEAKETADGNEAACLKLLMCKSSPIIWGMQNSLEKRLAGEQEEYDDQSYMNANAFFKYMPSLDEFRQHGESCESRFAKHCPRNGTLKTA</sequence>
<dbReference type="PhylomeDB" id="B4KVE7"/>
<keyword evidence="2" id="KW-0732">Signal</keyword>
<dbReference type="OrthoDB" id="6575720at2759"/>
<dbReference type="AlphaFoldDB" id="B4KVE7"/>
<dbReference type="HOGENOM" id="CLU_089073_0_0_1"/>
<dbReference type="Proteomes" id="UP000009192">
    <property type="component" value="Unassembled WGS sequence"/>
</dbReference>